<dbReference type="KEGG" id="sand:H3309_12970"/>
<evidence type="ECO:0000256" key="3">
    <source>
        <dbReference type="ARBA" id="ARBA00022490"/>
    </source>
</evidence>
<sequence length="441" mass="46309">MTPLDIIADACRRSPRSVREGRLVGVTAQGATASGLGRLPIGSRVRIVAPLQDGLLADIVGSDSAGTRLACLGSTDGLAPGGRITAEPAASLHPHPNWRGRILDAFGQALDGLGPLAHGSRACPLRRPAPDAAVRRGFGPRLSTGIHAIDLFAPLCEGQRIGIFAGSGVGKSVLMNMIADRTPADAIVVGLIGERGRELRAFIDAMTPQTRSRTTIVIATSDSAAAVRREAAYAATAVAEGFAAQGMVTLLLMDSITRFAMAGREIGLAAGEPPAVRGFPPSVFAELPRLLERTGPATESAAPITAIYTVLVDGGDHDEPVADAVRGILDGHLVLSRAIAERGRLPAIDVLRSVSRSLPEAHGDDELTLMREARGLLSDMADVEAVVRLGAYERGSNARTDRAIALAPRIESFLTQSPRQPFERLPFAALTDLLKEQPKDD</sequence>
<dbReference type="GO" id="GO:0030254">
    <property type="term" value="P:protein secretion by the type III secretion system"/>
    <property type="evidence" value="ECO:0007669"/>
    <property type="project" value="InterPro"/>
</dbReference>
<dbReference type="GO" id="GO:0005737">
    <property type="term" value="C:cytoplasm"/>
    <property type="evidence" value="ECO:0007669"/>
    <property type="project" value="UniProtKB-SubCell"/>
</dbReference>
<dbReference type="InterPro" id="IPR027417">
    <property type="entry name" value="P-loop_NTPase"/>
</dbReference>
<proteinExistence type="predicted"/>
<comment type="catalytic activity">
    <reaction evidence="8">
        <text>ATP + H2O + cellular proteinSide 1 = ADP + phosphate + cellular proteinSide 2.</text>
        <dbReference type="EC" id="7.4.2.8"/>
    </reaction>
</comment>
<accession>A0A7G5IFW8</accession>
<dbReference type="InterPro" id="IPR000194">
    <property type="entry name" value="ATPase_F1/V1/A1_a/bsu_nucl-bd"/>
</dbReference>
<dbReference type="RefSeq" id="WP_182295105.1">
    <property type="nucleotide sequence ID" value="NZ_CP059851.1"/>
</dbReference>
<evidence type="ECO:0000256" key="5">
    <source>
        <dbReference type="ARBA" id="ARBA00022840"/>
    </source>
</evidence>
<dbReference type="Gene3D" id="3.40.50.12240">
    <property type="match status" value="1"/>
</dbReference>
<dbReference type="InterPro" id="IPR003593">
    <property type="entry name" value="AAA+_ATPase"/>
</dbReference>
<dbReference type="EMBL" id="CP059851">
    <property type="protein sequence ID" value="QMW22260.1"/>
    <property type="molecule type" value="Genomic_DNA"/>
</dbReference>
<evidence type="ECO:0000256" key="2">
    <source>
        <dbReference type="ARBA" id="ARBA00022448"/>
    </source>
</evidence>
<dbReference type="PANTHER" id="PTHR15184">
    <property type="entry name" value="ATP SYNTHASE"/>
    <property type="match status" value="1"/>
</dbReference>
<dbReference type="AlphaFoldDB" id="A0A7G5IFW8"/>
<gene>
    <name evidence="10" type="ORF">H3309_12970</name>
</gene>
<comment type="subcellular location">
    <subcellularLocation>
        <location evidence="1">Cytoplasm</location>
    </subcellularLocation>
</comment>
<dbReference type="GO" id="GO:0008564">
    <property type="term" value="F:protein-exporting ATPase activity"/>
    <property type="evidence" value="ECO:0007669"/>
    <property type="project" value="UniProtKB-EC"/>
</dbReference>
<dbReference type="SUPFAM" id="SSF52540">
    <property type="entry name" value="P-loop containing nucleoside triphosphate hydrolases"/>
    <property type="match status" value="1"/>
</dbReference>
<evidence type="ECO:0000256" key="1">
    <source>
        <dbReference type="ARBA" id="ARBA00004496"/>
    </source>
</evidence>
<keyword evidence="7" id="KW-1278">Translocase</keyword>
<dbReference type="PANTHER" id="PTHR15184:SF9">
    <property type="entry name" value="SPI-1 TYPE 3 SECRETION SYSTEM ATPASE"/>
    <property type="match status" value="1"/>
</dbReference>
<evidence type="ECO:0000256" key="6">
    <source>
        <dbReference type="ARBA" id="ARBA00022927"/>
    </source>
</evidence>
<reference evidence="10 11" key="1">
    <citation type="submission" date="2020-07" db="EMBL/GenBank/DDBJ databases">
        <title>Complete genome sequence for Sandaracinobacter sp. M6.</title>
        <authorList>
            <person name="Tang Y."/>
            <person name="Liu Q."/>
            <person name="Guo Z."/>
            <person name="Lei P."/>
            <person name="Huang B."/>
        </authorList>
    </citation>
    <scope>NUCLEOTIDE SEQUENCE [LARGE SCALE GENOMIC DNA]</scope>
    <source>
        <strain evidence="10 11">M6</strain>
    </source>
</reference>
<evidence type="ECO:0000256" key="8">
    <source>
        <dbReference type="ARBA" id="ARBA00034006"/>
    </source>
</evidence>
<keyword evidence="6" id="KW-0653">Protein transport</keyword>
<dbReference type="InterPro" id="IPR050053">
    <property type="entry name" value="ATPase_alpha/beta_chains"/>
</dbReference>
<dbReference type="NCBIfam" id="TIGR01026">
    <property type="entry name" value="fliI_yscN"/>
    <property type="match status" value="1"/>
</dbReference>
<keyword evidence="3" id="KW-0963">Cytoplasm</keyword>
<evidence type="ECO:0000313" key="10">
    <source>
        <dbReference type="EMBL" id="QMW22260.1"/>
    </source>
</evidence>
<dbReference type="SMART" id="SM00382">
    <property type="entry name" value="AAA"/>
    <property type="match status" value="1"/>
</dbReference>
<evidence type="ECO:0000259" key="9">
    <source>
        <dbReference type="SMART" id="SM00382"/>
    </source>
</evidence>
<dbReference type="GO" id="GO:0046933">
    <property type="term" value="F:proton-transporting ATP synthase activity, rotational mechanism"/>
    <property type="evidence" value="ECO:0007669"/>
    <property type="project" value="TreeGrafter"/>
</dbReference>
<keyword evidence="4" id="KW-0547">Nucleotide-binding</keyword>
<evidence type="ECO:0000313" key="11">
    <source>
        <dbReference type="Proteomes" id="UP000515292"/>
    </source>
</evidence>
<keyword evidence="2" id="KW-0813">Transport</keyword>
<evidence type="ECO:0000256" key="4">
    <source>
        <dbReference type="ARBA" id="ARBA00022741"/>
    </source>
</evidence>
<dbReference type="InterPro" id="IPR005714">
    <property type="entry name" value="ATPase_T3SS_FliI/YscN"/>
</dbReference>
<dbReference type="GO" id="GO:0016887">
    <property type="term" value="F:ATP hydrolysis activity"/>
    <property type="evidence" value="ECO:0007669"/>
    <property type="project" value="InterPro"/>
</dbReference>
<dbReference type="PROSITE" id="PS00152">
    <property type="entry name" value="ATPASE_ALPHA_BETA"/>
    <property type="match status" value="1"/>
</dbReference>
<dbReference type="Pfam" id="PF00006">
    <property type="entry name" value="ATP-synt_ab"/>
    <property type="match status" value="1"/>
</dbReference>
<dbReference type="Proteomes" id="UP000515292">
    <property type="component" value="Chromosome"/>
</dbReference>
<dbReference type="InterPro" id="IPR020003">
    <property type="entry name" value="ATPase_a/bsu_AS"/>
</dbReference>
<dbReference type="InterPro" id="IPR040627">
    <property type="entry name" value="T3SS_ATPase_C"/>
</dbReference>
<feature type="domain" description="AAA+ ATPase" evidence="9">
    <location>
        <begin position="157"/>
        <end position="340"/>
    </location>
</feature>
<dbReference type="GO" id="GO:0005524">
    <property type="term" value="F:ATP binding"/>
    <property type="evidence" value="ECO:0007669"/>
    <property type="project" value="UniProtKB-KW"/>
</dbReference>
<organism evidence="10 11">
    <name type="scientific">Sandaracinobacteroides saxicola</name>
    <dbReference type="NCBI Taxonomy" id="2759707"/>
    <lineage>
        <taxon>Bacteria</taxon>
        <taxon>Pseudomonadati</taxon>
        <taxon>Pseudomonadota</taxon>
        <taxon>Alphaproteobacteria</taxon>
        <taxon>Sphingomonadales</taxon>
        <taxon>Sphingosinicellaceae</taxon>
        <taxon>Sandaracinobacteroides</taxon>
    </lineage>
</organism>
<dbReference type="Pfam" id="PF18269">
    <property type="entry name" value="T3SS_ATPase_C"/>
    <property type="match status" value="1"/>
</dbReference>
<dbReference type="GO" id="GO:0030257">
    <property type="term" value="C:type III protein secretion system complex"/>
    <property type="evidence" value="ECO:0007669"/>
    <property type="project" value="InterPro"/>
</dbReference>
<protein>
    <submittedName>
        <fullName evidence="10">FliI/YscN family ATPase</fullName>
    </submittedName>
</protein>
<keyword evidence="11" id="KW-1185">Reference proteome</keyword>
<keyword evidence="5" id="KW-0067">ATP-binding</keyword>
<evidence type="ECO:0000256" key="7">
    <source>
        <dbReference type="ARBA" id="ARBA00022967"/>
    </source>
</evidence>
<name>A0A7G5IFW8_9SPHN</name>